<feature type="compositionally biased region" description="Basic and acidic residues" evidence="1">
    <location>
        <begin position="132"/>
        <end position="154"/>
    </location>
</feature>
<dbReference type="Proteomes" id="UP000286045">
    <property type="component" value="Unassembled WGS sequence"/>
</dbReference>
<dbReference type="AlphaFoldDB" id="A0A439CPE9"/>
<accession>A0A439CPE9</accession>
<evidence type="ECO:0000313" key="2">
    <source>
        <dbReference type="EMBL" id="RWA04030.1"/>
    </source>
</evidence>
<reference evidence="2 3" key="1">
    <citation type="submission" date="2018-12" db="EMBL/GenBank/DDBJ databases">
        <title>Draft genome sequence of Xylaria grammica IHI A82.</title>
        <authorList>
            <person name="Buettner E."/>
            <person name="Kellner H."/>
        </authorList>
    </citation>
    <scope>NUCLEOTIDE SEQUENCE [LARGE SCALE GENOMIC DNA]</scope>
    <source>
        <strain evidence="2 3">IHI A82</strain>
    </source>
</reference>
<feature type="region of interest" description="Disordered" evidence="1">
    <location>
        <begin position="49"/>
        <end position="154"/>
    </location>
</feature>
<protein>
    <submittedName>
        <fullName evidence="2">Uncharacterized protein</fullName>
    </submittedName>
</protein>
<evidence type="ECO:0000256" key="1">
    <source>
        <dbReference type="SAM" id="MobiDB-lite"/>
    </source>
</evidence>
<sequence length="176" mass="19254">MPPKLRLQTPPFYPLNLDLAAPPRISFTLTNNRGPSELQQKLNAVVKRVVGENTYPTSPYSPPSSDDNDDDDTTSHYGEDAPITHHAGTDERSISSPSSYTSLASLNPYSVAPEDLAQHLSPCSPSSSGAERGTREDRHKQDEARLARQLDRAHAAVVAEEDAALRVLRQQTRLVA</sequence>
<comment type="caution">
    <text evidence="2">The sequence shown here is derived from an EMBL/GenBank/DDBJ whole genome shotgun (WGS) entry which is preliminary data.</text>
</comment>
<dbReference type="EMBL" id="RYZI01000648">
    <property type="protein sequence ID" value="RWA04030.1"/>
    <property type="molecule type" value="Genomic_DNA"/>
</dbReference>
<organism evidence="2 3">
    <name type="scientific">Xylaria grammica</name>
    <dbReference type="NCBI Taxonomy" id="363999"/>
    <lineage>
        <taxon>Eukaryota</taxon>
        <taxon>Fungi</taxon>
        <taxon>Dikarya</taxon>
        <taxon>Ascomycota</taxon>
        <taxon>Pezizomycotina</taxon>
        <taxon>Sordariomycetes</taxon>
        <taxon>Xylariomycetidae</taxon>
        <taxon>Xylariales</taxon>
        <taxon>Xylariaceae</taxon>
        <taxon>Xylaria</taxon>
    </lineage>
</organism>
<feature type="compositionally biased region" description="Low complexity" evidence="1">
    <location>
        <begin position="94"/>
        <end position="105"/>
    </location>
</feature>
<gene>
    <name evidence="2" type="ORF">EKO27_g11078</name>
</gene>
<evidence type="ECO:0000313" key="3">
    <source>
        <dbReference type="Proteomes" id="UP000286045"/>
    </source>
</evidence>
<proteinExistence type="predicted"/>
<name>A0A439CPE9_9PEZI</name>
<feature type="compositionally biased region" description="Basic and acidic residues" evidence="1">
    <location>
        <begin position="73"/>
        <end position="93"/>
    </location>
</feature>
<keyword evidence="3" id="KW-1185">Reference proteome</keyword>